<dbReference type="RefSeq" id="WP_012860079.1">
    <property type="nucleotide sequence ID" value="NC_013517.1"/>
</dbReference>
<organism evidence="2 3">
    <name type="scientific">Sebaldella termitidis (strain ATCC 33386 / NCTC 11300)</name>
    <dbReference type="NCBI Taxonomy" id="526218"/>
    <lineage>
        <taxon>Bacteria</taxon>
        <taxon>Fusobacteriati</taxon>
        <taxon>Fusobacteriota</taxon>
        <taxon>Fusobacteriia</taxon>
        <taxon>Fusobacteriales</taxon>
        <taxon>Leptotrichiaceae</taxon>
        <taxon>Sebaldella</taxon>
    </lineage>
</organism>
<feature type="signal peptide" evidence="1">
    <location>
        <begin position="1"/>
        <end position="18"/>
    </location>
</feature>
<evidence type="ECO:0000313" key="3">
    <source>
        <dbReference type="Proteomes" id="UP000000845"/>
    </source>
</evidence>
<reference evidence="2 3" key="2">
    <citation type="journal article" date="2010" name="Stand. Genomic Sci.">
        <title>Complete genome sequence of Sebaldella termitidis type strain (NCTC 11300).</title>
        <authorList>
            <person name="Harmon-Smith M."/>
            <person name="Celia L."/>
            <person name="Chertkov O."/>
            <person name="Lapidus A."/>
            <person name="Copeland A."/>
            <person name="Glavina Del Rio T."/>
            <person name="Nolan M."/>
            <person name="Lucas S."/>
            <person name="Tice H."/>
            <person name="Cheng J.F."/>
            <person name="Han C."/>
            <person name="Detter J.C."/>
            <person name="Bruce D."/>
            <person name="Goodwin L."/>
            <person name="Pitluck S."/>
            <person name="Pati A."/>
            <person name="Liolios K."/>
            <person name="Ivanova N."/>
            <person name="Mavromatis K."/>
            <person name="Mikhailova N."/>
            <person name="Chen A."/>
            <person name="Palaniappan K."/>
            <person name="Land M."/>
            <person name="Hauser L."/>
            <person name="Chang Y.J."/>
            <person name="Jeffries C.D."/>
            <person name="Brettin T."/>
            <person name="Goker M."/>
            <person name="Beck B."/>
            <person name="Bristow J."/>
            <person name="Eisen J.A."/>
            <person name="Markowitz V."/>
            <person name="Hugenholtz P."/>
            <person name="Kyrpides N.C."/>
            <person name="Klenk H.P."/>
            <person name="Chen F."/>
        </authorList>
    </citation>
    <scope>NUCLEOTIDE SEQUENCE [LARGE SCALE GENOMIC DNA]</scope>
    <source>
        <strain evidence="3">ATCC 33386 / NCTC 11300</strain>
    </source>
</reference>
<evidence type="ECO:0008006" key="4">
    <source>
        <dbReference type="Google" id="ProtNLM"/>
    </source>
</evidence>
<proteinExistence type="predicted"/>
<protein>
    <recommendedName>
        <fullName evidence="4">DUF3347 domain-containing protein</fullName>
    </recommendedName>
</protein>
<gene>
    <name evidence="2" type="ordered locus">Sterm_0610</name>
</gene>
<name>D1AP09_SEBTE</name>
<dbReference type="KEGG" id="str:Sterm_0610"/>
<sequence length="161" mass="18415">MKKAILLFIIIFSAAINAKTLTKSEKQEVLRQFSVFQKALEAKDGKILKGMINFPVEITAYGRDYEEAVKESEFMESLNEVTEELGGISYMNVNIESGSVSDYLKKGHACNIKYTGNFRENELHITETFVPGEITSCGGYTTYKFKMYKNKLKLFDVERKY</sequence>
<dbReference type="AlphaFoldDB" id="D1AP09"/>
<accession>D1AP09</accession>
<dbReference type="Proteomes" id="UP000000845">
    <property type="component" value="Chromosome"/>
</dbReference>
<keyword evidence="1" id="KW-0732">Signal</keyword>
<keyword evidence="3" id="KW-1185">Reference proteome</keyword>
<evidence type="ECO:0000313" key="2">
    <source>
        <dbReference type="EMBL" id="ACZ07483.1"/>
    </source>
</evidence>
<dbReference type="HOGENOM" id="CLU_1642537_0_0_0"/>
<evidence type="ECO:0000256" key="1">
    <source>
        <dbReference type="SAM" id="SignalP"/>
    </source>
</evidence>
<dbReference type="EMBL" id="CP001739">
    <property type="protein sequence ID" value="ACZ07483.1"/>
    <property type="molecule type" value="Genomic_DNA"/>
</dbReference>
<reference evidence="3" key="1">
    <citation type="submission" date="2009-09" db="EMBL/GenBank/DDBJ databases">
        <title>The complete chromosome of Sebaldella termitidis ATCC 33386.</title>
        <authorList>
            <consortium name="US DOE Joint Genome Institute (JGI-PGF)"/>
            <person name="Lucas S."/>
            <person name="Copeland A."/>
            <person name="Lapidus A."/>
            <person name="Glavina del Rio T."/>
            <person name="Dalin E."/>
            <person name="Tice H."/>
            <person name="Bruce D."/>
            <person name="Goodwin L."/>
            <person name="Pitluck S."/>
            <person name="Kyrpides N."/>
            <person name="Mavromatis K."/>
            <person name="Ivanova N."/>
            <person name="Mikhailova N."/>
            <person name="Sims D."/>
            <person name="Meincke L."/>
            <person name="Brettin T."/>
            <person name="Detter J.C."/>
            <person name="Han C."/>
            <person name="Larimer F."/>
            <person name="Land M."/>
            <person name="Hauser L."/>
            <person name="Markowitz V."/>
            <person name="Cheng J.F."/>
            <person name="Hugenholtz P."/>
            <person name="Woyke T."/>
            <person name="Wu D."/>
            <person name="Eisen J.A."/>
        </authorList>
    </citation>
    <scope>NUCLEOTIDE SEQUENCE [LARGE SCALE GENOMIC DNA]</scope>
    <source>
        <strain evidence="3">ATCC 33386 / NCTC 11300</strain>
    </source>
</reference>
<feature type="chain" id="PRO_5003020344" description="DUF3347 domain-containing protein" evidence="1">
    <location>
        <begin position="19"/>
        <end position="161"/>
    </location>
</feature>